<organism evidence="8 9">
    <name type="scientific">Nonomuraea soli</name>
    <dbReference type="NCBI Taxonomy" id="1032476"/>
    <lineage>
        <taxon>Bacteria</taxon>
        <taxon>Bacillati</taxon>
        <taxon>Actinomycetota</taxon>
        <taxon>Actinomycetes</taxon>
        <taxon>Streptosporangiales</taxon>
        <taxon>Streptosporangiaceae</taxon>
        <taxon>Nonomuraea</taxon>
    </lineage>
</organism>
<feature type="transmembrane region" description="Helical" evidence="7">
    <location>
        <begin position="171"/>
        <end position="195"/>
    </location>
</feature>
<feature type="transmembrane region" description="Helical" evidence="7">
    <location>
        <begin position="326"/>
        <end position="349"/>
    </location>
</feature>
<feature type="transmembrane region" description="Helical" evidence="7">
    <location>
        <begin position="113"/>
        <end position="133"/>
    </location>
</feature>
<evidence type="ECO:0000256" key="5">
    <source>
        <dbReference type="ARBA" id="ARBA00022989"/>
    </source>
</evidence>
<dbReference type="GO" id="GO:0005886">
    <property type="term" value="C:plasma membrane"/>
    <property type="evidence" value="ECO:0007669"/>
    <property type="project" value="UniProtKB-SubCell"/>
</dbReference>
<proteinExistence type="inferred from homology"/>
<dbReference type="Pfam" id="PF13440">
    <property type="entry name" value="Polysacc_synt_3"/>
    <property type="match status" value="1"/>
</dbReference>
<protein>
    <submittedName>
        <fullName evidence="8">PST family polysaccharide transporter</fullName>
    </submittedName>
</protein>
<evidence type="ECO:0000256" key="2">
    <source>
        <dbReference type="ARBA" id="ARBA00007430"/>
    </source>
</evidence>
<feature type="transmembrane region" description="Helical" evidence="7">
    <location>
        <begin position="244"/>
        <end position="263"/>
    </location>
</feature>
<evidence type="ECO:0000256" key="6">
    <source>
        <dbReference type="ARBA" id="ARBA00023136"/>
    </source>
</evidence>
<feature type="transmembrane region" description="Helical" evidence="7">
    <location>
        <begin position="207"/>
        <end position="224"/>
    </location>
</feature>
<sequence>MSVSTAETAASGAKWTVAAMIARQVGRLGFVVVLARMLGPTEFAVAAAATIYITFTAVLLETGLASGIVQKDVLRKQDEGATFWTMTGIAVVLSGLTVLLAVPVSDFLGIERLAPVLAVLAIGPLLKGFTVVASARLQRELRFRVLGLGEVVAVLMGAGLGIAAATMGASYWALVVQQVATDLIVLAIWLVAAGLSSFRADREGFRHVWRFGVPVMVSQGIGYATRSADNVIISRFLGETALSFYMVPYRIMLVPVGVLGTVANRVAFPIISRIQDDKARIASIYLAMTRLIAAIAVPAMVAAAVLAPELIETVFGPEWLPAVPVLIALAATGIFDSLTTIGGSVFMGLGRADMTFRWSWIPMVVTLPAFFAGLPWGVVGVAAAYSLATMVLVPFRIMDMGRVTGFTLVDWLRALWPPTAATAIAAAAGWLAAFGVRQAGLPVPLGLVAGSIVIGAGYLLVLRLISAPAFTEIMTAGRLLARGKLAGVSE</sequence>
<keyword evidence="9" id="KW-1185">Reference proteome</keyword>
<evidence type="ECO:0000256" key="3">
    <source>
        <dbReference type="ARBA" id="ARBA00022475"/>
    </source>
</evidence>
<evidence type="ECO:0000256" key="1">
    <source>
        <dbReference type="ARBA" id="ARBA00004651"/>
    </source>
</evidence>
<comment type="caution">
    <text evidence="8">The sequence shown here is derived from an EMBL/GenBank/DDBJ whole genome shotgun (WGS) entry which is preliminary data.</text>
</comment>
<dbReference type="PANTHER" id="PTHR30250">
    <property type="entry name" value="PST FAMILY PREDICTED COLANIC ACID TRANSPORTER"/>
    <property type="match status" value="1"/>
</dbReference>
<dbReference type="PANTHER" id="PTHR30250:SF10">
    <property type="entry name" value="LIPOPOLYSACCHARIDE BIOSYNTHESIS PROTEIN WZXC"/>
    <property type="match status" value="1"/>
</dbReference>
<dbReference type="Proteomes" id="UP000530928">
    <property type="component" value="Unassembled WGS sequence"/>
</dbReference>
<evidence type="ECO:0000256" key="7">
    <source>
        <dbReference type="SAM" id="Phobius"/>
    </source>
</evidence>
<evidence type="ECO:0000313" key="8">
    <source>
        <dbReference type="EMBL" id="MBA2897966.1"/>
    </source>
</evidence>
<gene>
    <name evidence="8" type="ORF">HNR30_009372</name>
</gene>
<feature type="transmembrane region" description="Helical" evidence="7">
    <location>
        <begin position="43"/>
        <end position="69"/>
    </location>
</feature>
<feature type="transmembrane region" description="Helical" evidence="7">
    <location>
        <begin position="443"/>
        <end position="465"/>
    </location>
</feature>
<feature type="transmembrane region" description="Helical" evidence="7">
    <location>
        <begin position="145"/>
        <end position="165"/>
    </location>
</feature>
<evidence type="ECO:0000256" key="4">
    <source>
        <dbReference type="ARBA" id="ARBA00022692"/>
    </source>
</evidence>
<feature type="transmembrane region" description="Helical" evidence="7">
    <location>
        <begin position="284"/>
        <end position="306"/>
    </location>
</feature>
<dbReference type="AlphaFoldDB" id="A0A7W0CV79"/>
<keyword evidence="6 7" id="KW-0472">Membrane</keyword>
<accession>A0A7W0CV79</accession>
<keyword evidence="5 7" id="KW-1133">Transmembrane helix</keyword>
<dbReference type="CDD" id="cd13127">
    <property type="entry name" value="MATE_tuaB_like"/>
    <property type="match status" value="1"/>
</dbReference>
<dbReference type="EMBL" id="JACDUR010000015">
    <property type="protein sequence ID" value="MBA2897966.1"/>
    <property type="molecule type" value="Genomic_DNA"/>
</dbReference>
<feature type="transmembrane region" description="Helical" evidence="7">
    <location>
        <begin position="415"/>
        <end position="436"/>
    </location>
</feature>
<keyword evidence="3" id="KW-1003">Cell membrane</keyword>
<feature type="transmembrane region" description="Helical" evidence="7">
    <location>
        <begin position="370"/>
        <end position="395"/>
    </location>
</feature>
<comment type="subcellular location">
    <subcellularLocation>
        <location evidence="1">Cell membrane</location>
        <topology evidence="1">Multi-pass membrane protein</topology>
    </subcellularLocation>
</comment>
<feature type="transmembrane region" description="Helical" evidence="7">
    <location>
        <begin position="81"/>
        <end position="101"/>
    </location>
</feature>
<reference evidence="8 9" key="1">
    <citation type="submission" date="2020-07" db="EMBL/GenBank/DDBJ databases">
        <title>Genomic Encyclopedia of Type Strains, Phase IV (KMG-IV): sequencing the most valuable type-strain genomes for metagenomic binning, comparative biology and taxonomic classification.</title>
        <authorList>
            <person name="Goeker M."/>
        </authorList>
    </citation>
    <scope>NUCLEOTIDE SEQUENCE [LARGE SCALE GENOMIC DNA]</scope>
    <source>
        <strain evidence="8 9">DSM 45533</strain>
    </source>
</reference>
<evidence type="ECO:0000313" key="9">
    <source>
        <dbReference type="Proteomes" id="UP000530928"/>
    </source>
</evidence>
<name>A0A7W0CV79_9ACTN</name>
<dbReference type="InterPro" id="IPR050833">
    <property type="entry name" value="Poly_Biosynth_Transport"/>
</dbReference>
<dbReference type="RefSeq" id="WP_220134773.1">
    <property type="nucleotide sequence ID" value="NZ_BAABAM010000018.1"/>
</dbReference>
<keyword evidence="4 7" id="KW-0812">Transmembrane</keyword>
<comment type="similarity">
    <text evidence="2">Belongs to the polysaccharide synthase family.</text>
</comment>